<keyword evidence="2" id="KW-1185">Reference proteome</keyword>
<proteinExistence type="predicted"/>
<dbReference type="KEGG" id="cbot:ATE48_00015"/>
<name>A0A1B1ACY7_9PROT</name>
<dbReference type="InParanoid" id="A0A1B1ACY7"/>
<dbReference type="RefSeq" id="WP_066766438.1">
    <property type="nucleotide sequence ID" value="NZ_CP013244.1"/>
</dbReference>
<evidence type="ECO:0000313" key="2">
    <source>
        <dbReference type="Proteomes" id="UP000092498"/>
    </source>
</evidence>
<dbReference type="Proteomes" id="UP000092498">
    <property type="component" value="Chromosome"/>
</dbReference>
<dbReference type="EMBL" id="CP013244">
    <property type="protein sequence ID" value="ANP44420.1"/>
    <property type="molecule type" value="Genomic_DNA"/>
</dbReference>
<dbReference type="AlphaFoldDB" id="A0A1B1ACY7"/>
<dbReference type="PROSITE" id="PS51257">
    <property type="entry name" value="PROKAR_LIPOPROTEIN"/>
    <property type="match status" value="1"/>
</dbReference>
<dbReference type="OrthoDB" id="7432988at2"/>
<evidence type="ECO:0000313" key="1">
    <source>
        <dbReference type="EMBL" id="ANP44420.1"/>
    </source>
</evidence>
<evidence type="ECO:0008006" key="3">
    <source>
        <dbReference type="Google" id="ProtNLM"/>
    </source>
</evidence>
<gene>
    <name evidence="1" type="ORF">ATE48_00015</name>
</gene>
<reference evidence="1 2" key="1">
    <citation type="submission" date="2015-11" db="EMBL/GenBank/DDBJ databases">
        <title>Whole-Genome Sequence of Candidatus Oderbacter manganicum from the National Park Lower Oder Valley, Germany.</title>
        <authorList>
            <person name="Braun B."/>
            <person name="Liere K."/>
            <person name="Szewzyk U."/>
        </authorList>
    </citation>
    <scope>NUCLEOTIDE SEQUENCE [LARGE SCALE GENOMIC DNA]</scope>
    <source>
        <strain evidence="1 2">OTSz_A_272</strain>
    </source>
</reference>
<protein>
    <recommendedName>
        <fullName evidence="3">Lipoprotein</fullName>
    </recommendedName>
</protein>
<dbReference type="STRING" id="1759059.ATE48_00015"/>
<accession>A0A1B1ACY7</accession>
<organism evidence="1 2">
    <name type="scientific">Candidatus Viadribacter manganicus</name>
    <dbReference type="NCBI Taxonomy" id="1759059"/>
    <lineage>
        <taxon>Bacteria</taxon>
        <taxon>Pseudomonadati</taxon>
        <taxon>Pseudomonadota</taxon>
        <taxon>Alphaproteobacteria</taxon>
        <taxon>Hyphomonadales</taxon>
        <taxon>Hyphomonadaceae</taxon>
        <taxon>Candidatus Viadribacter</taxon>
    </lineage>
</organism>
<sequence>MSLWRYALAACVVALAGCNQQQNETDSEGSSSTTVVAPEITASAPAELPAVDASLLGAPNDAFTAIEPSEVGVFGAPAVMEALEPLLGPEVVEGADVSLTVRESGDEAIADVVRTGLQDDSVSGGHIRVEFRRESDGWYPTNAYRRTQCARGGEAGQWTAGLCP</sequence>